<dbReference type="VEuPathDB" id="FungiDB:PV10_08954"/>
<dbReference type="PRINTS" id="PR00081">
    <property type="entry name" value="GDHRDH"/>
</dbReference>
<evidence type="ECO:0000256" key="1">
    <source>
        <dbReference type="ARBA" id="ARBA00006484"/>
    </source>
</evidence>
<comment type="caution">
    <text evidence="5">The sequence shown here is derived from an EMBL/GenBank/DDBJ whole genome shotgun (WGS) entry which is preliminary data.</text>
</comment>
<proteinExistence type="inferred from homology"/>
<dbReference type="SUPFAM" id="SSF51735">
    <property type="entry name" value="NAD(P)-binding Rossmann-fold domains"/>
    <property type="match status" value="1"/>
</dbReference>
<reference evidence="5 6" key="1">
    <citation type="submission" date="2017-03" db="EMBL/GenBank/DDBJ databases">
        <title>Genomes of endolithic fungi from Antarctica.</title>
        <authorList>
            <person name="Coleine C."/>
            <person name="Masonjones S."/>
            <person name="Stajich J.E."/>
        </authorList>
    </citation>
    <scope>NUCLEOTIDE SEQUENCE [LARGE SCALE GENOMIC DNA]</scope>
    <source>
        <strain evidence="5 6">CCFEE 6314</strain>
    </source>
</reference>
<dbReference type="EMBL" id="NAJM01000012">
    <property type="protein sequence ID" value="RVX72394.1"/>
    <property type="molecule type" value="Genomic_DNA"/>
</dbReference>
<dbReference type="InterPro" id="IPR002347">
    <property type="entry name" value="SDR_fam"/>
</dbReference>
<comment type="similarity">
    <text evidence="1 4">Belongs to the short-chain dehydrogenases/reductases (SDR) family.</text>
</comment>
<evidence type="ECO:0000256" key="4">
    <source>
        <dbReference type="RuleBase" id="RU000363"/>
    </source>
</evidence>
<dbReference type="Proteomes" id="UP000288859">
    <property type="component" value="Unassembled WGS sequence"/>
</dbReference>
<organism evidence="5 6">
    <name type="scientific">Exophiala mesophila</name>
    <name type="common">Black yeast-like fungus</name>
    <dbReference type="NCBI Taxonomy" id="212818"/>
    <lineage>
        <taxon>Eukaryota</taxon>
        <taxon>Fungi</taxon>
        <taxon>Dikarya</taxon>
        <taxon>Ascomycota</taxon>
        <taxon>Pezizomycotina</taxon>
        <taxon>Eurotiomycetes</taxon>
        <taxon>Chaetothyriomycetidae</taxon>
        <taxon>Chaetothyriales</taxon>
        <taxon>Herpotrichiellaceae</taxon>
        <taxon>Exophiala</taxon>
    </lineage>
</organism>
<evidence type="ECO:0000256" key="3">
    <source>
        <dbReference type="ARBA" id="ARBA00023002"/>
    </source>
</evidence>
<dbReference type="PRINTS" id="PR00080">
    <property type="entry name" value="SDRFAMILY"/>
</dbReference>
<name>A0A438N9U2_EXOME</name>
<evidence type="ECO:0000313" key="5">
    <source>
        <dbReference type="EMBL" id="RVX72394.1"/>
    </source>
</evidence>
<protein>
    <submittedName>
        <fullName evidence="5">Uncharacterized protein</fullName>
    </submittedName>
</protein>
<evidence type="ECO:0000256" key="2">
    <source>
        <dbReference type="ARBA" id="ARBA00022857"/>
    </source>
</evidence>
<dbReference type="PANTHER" id="PTHR24320">
    <property type="entry name" value="RETINOL DEHYDROGENASE"/>
    <property type="match status" value="1"/>
</dbReference>
<accession>A0A438N9U2</accession>
<dbReference type="InterPro" id="IPR036291">
    <property type="entry name" value="NAD(P)-bd_dom_sf"/>
</dbReference>
<dbReference type="Pfam" id="PF00106">
    <property type="entry name" value="adh_short"/>
    <property type="match status" value="1"/>
</dbReference>
<dbReference type="AlphaFoldDB" id="A0A438N9U2"/>
<dbReference type="Gene3D" id="3.40.50.720">
    <property type="entry name" value="NAD(P)-binding Rossmann-like Domain"/>
    <property type="match status" value="1"/>
</dbReference>
<evidence type="ECO:0000313" key="6">
    <source>
        <dbReference type="Proteomes" id="UP000288859"/>
    </source>
</evidence>
<keyword evidence="3" id="KW-0560">Oxidoreductase</keyword>
<dbReference type="GO" id="GO:0016491">
    <property type="term" value="F:oxidoreductase activity"/>
    <property type="evidence" value="ECO:0007669"/>
    <property type="project" value="UniProtKB-KW"/>
</dbReference>
<gene>
    <name evidence="5" type="ORF">B0A52_03582</name>
</gene>
<sequence>MASPAETTADEITQRLSSNIKGKIILTTGVSPGSLGAAFVETLAKTAQPKLLILAGRNVSKVEATAKAISDLGTNVPTRILQLDLASLQNVREAAAVVNGYEEPIDVLVNNAGVMACDYSTTVDGLENQFGTNHIGPWLFTNLIMDKVLSSPEGGRVVNVASDGYRLSPIRFHDYDFHGGESYSKFRAYGQAKTANLLMAMSLAEKLGPKGLIAVSLHPGVIRTNLSKHLDWSVEYPLLNALEREMGNWQGWMKSFPYVTPTQGIVTHIYASFDPHLKDYNGRYLEKCSVPDLDSLYCHGISSRDASKLWKLSESLVGQRFDY</sequence>
<dbReference type="OrthoDB" id="191139at2759"/>
<keyword evidence="2" id="KW-0521">NADP</keyword>
<dbReference type="PANTHER" id="PTHR24320:SF283">
    <property type="entry name" value="RETINOL DEHYDROGENASE 11"/>
    <property type="match status" value="1"/>
</dbReference>